<keyword evidence="2 4" id="KW-0689">Ribosomal protein</keyword>
<evidence type="ECO:0000256" key="4">
    <source>
        <dbReference type="RuleBase" id="RU000572"/>
    </source>
</evidence>
<dbReference type="GO" id="GO:0022625">
    <property type="term" value="C:cytosolic large ribosomal subunit"/>
    <property type="evidence" value="ECO:0007669"/>
    <property type="project" value="TreeGrafter"/>
</dbReference>
<dbReference type="GO" id="GO:0003723">
    <property type="term" value="F:RNA binding"/>
    <property type="evidence" value="ECO:0007669"/>
    <property type="project" value="TreeGrafter"/>
</dbReference>
<dbReference type="HAMAP" id="MF_00499">
    <property type="entry name" value="Ribosomal_eL13"/>
    <property type="match status" value="1"/>
</dbReference>
<dbReference type="InParanoid" id="A0A448YIY4"/>
<comment type="similarity">
    <text evidence="1 4">Belongs to the eukaryotic ribosomal protein eL13 family.</text>
</comment>
<organism evidence="5 6">
    <name type="scientific">Brettanomyces naardenensis</name>
    <name type="common">Yeast</name>
    <dbReference type="NCBI Taxonomy" id="13370"/>
    <lineage>
        <taxon>Eukaryota</taxon>
        <taxon>Fungi</taxon>
        <taxon>Dikarya</taxon>
        <taxon>Ascomycota</taxon>
        <taxon>Saccharomycotina</taxon>
        <taxon>Pichiomycetes</taxon>
        <taxon>Pichiales</taxon>
        <taxon>Pichiaceae</taxon>
        <taxon>Brettanomyces</taxon>
    </lineage>
</organism>
<dbReference type="EMBL" id="CAACVR010000008">
    <property type="protein sequence ID" value="VEU20889.1"/>
    <property type="molecule type" value="Genomic_DNA"/>
</dbReference>
<dbReference type="PANTHER" id="PTHR11722:SF0">
    <property type="entry name" value="LARGE RIBOSOMAL SUBUNIT PROTEIN EL13"/>
    <property type="match status" value="1"/>
</dbReference>
<reference evidence="5 6" key="1">
    <citation type="submission" date="2018-12" db="EMBL/GenBank/DDBJ databases">
        <authorList>
            <person name="Tiukova I."/>
            <person name="Dainat J."/>
        </authorList>
    </citation>
    <scope>NUCLEOTIDE SEQUENCE [LARGE SCALE GENOMIC DNA]</scope>
</reference>
<dbReference type="InterPro" id="IPR001380">
    <property type="entry name" value="Ribosomal_eL13"/>
</dbReference>
<gene>
    <name evidence="5" type="ORF">BRENAR_LOCUS1624</name>
</gene>
<evidence type="ECO:0000313" key="6">
    <source>
        <dbReference type="Proteomes" id="UP000290900"/>
    </source>
</evidence>
<dbReference type="AlphaFoldDB" id="A0A448YIY4"/>
<dbReference type="Pfam" id="PF01294">
    <property type="entry name" value="Ribosomal_L13e"/>
    <property type="match status" value="1"/>
</dbReference>
<sequence length="197" mass="22056">MAIGKNYTLLKNHFKKHWERRVRVHLDQAGKKVSRRHARVVKAAAVAPKPVDLLRPVVRCPTLKYNRKVRAGRGFSLAELKAAGLNPKYARTIGIAVDHRRVNKSTAGFNDNVARLQSYQKSLIVFDKDTKPAGEQVSAAAAFPIVQPATESAPRAVVVPEQTAYRTLRLARSEKRYKGIREKRALERAAAEADKKK</sequence>
<dbReference type="PANTHER" id="PTHR11722">
    <property type="entry name" value="60S RIBOSOMAL PROTEIN L13"/>
    <property type="match status" value="1"/>
</dbReference>
<dbReference type="Gene3D" id="1.20.5.110">
    <property type="match status" value="1"/>
</dbReference>
<dbReference type="GO" id="GO:0006412">
    <property type="term" value="P:translation"/>
    <property type="evidence" value="ECO:0007669"/>
    <property type="project" value="InterPro"/>
</dbReference>
<dbReference type="Proteomes" id="UP000290900">
    <property type="component" value="Unassembled WGS sequence"/>
</dbReference>
<evidence type="ECO:0000256" key="2">
    <source>
        <dbReference type="ARBA" id="ARBA00022980"/>
    </source>
</evidence>
<evidence type="ECO:0000256" key="3">
    <source>
        <dbReference type="ARBA" id="ARBA00023274"/>
    </source>
</evidence>
<proteinExistence type="inferred from homology"/>
<dbReference type="OrthoDB" id="10264538at2759"/>
<evidence type="ECO:0000313" key="5">
    <source>
        <dbReference type="EMBL" id="VEU20889.1"/>
    </source>
</evidence>
<dbReference type="GO" id="GO:0003735">
    <property type="term" value="F:structural constituent of ribosome"/>
    <property type="evidence" value="ECO:0007669"/>
    <property type="project" value="InterPro"/>
</dbReference>
<dbReference type="FunFam" id="1.20.5.110:FF:000003">
    <property type="entry name" value="60S ribosomal protein L13"/>
    <property type="match status" value="1"/>
</dbReference>
<evidence type="ECO:0000256" key="1">
    <source>
        <dbReference type="ARBA" id="ARBA00005640"/>
    </source>
</evidence>
<dbReference type="FunCoup" id="A0A448YIY4">
    <property type="interactions" value="1078"/>
</dbReference>
<name>A0A448YIY4_BRENA</name>
<keyword evidence="6" id="KW-1185">Reference proteome</keyword>
<accession>A0A448YIY4</accession>
<dbReference type="STRING" id="13370.A0A448YIY4"/>
<keyword evidence="3 4" id="KW-0687">Ribonucleoprotein</keyword>
<protein>
    <recommendedName>
        <fullName evidence="4">60S ribosomal protein L13</fullName>
    </recommendedName>
</protein>
<dbReference type="InterPro" id="IPR018256">
    <property type="entry name" value="Ribosomal_eL13_CS"/>
</dbReference>
<dbReference type="PROSITE" id="PS01104">
    <property type="entry name" value="RIBOSOMAL_L13E"/>
    <property type="match status" value="1"/>
</dbReference>